<comment type="caution">
    <text evidence="1">The sequence shown here is derived from an EMBL/GenBank/DDBJ whole genome shotgun (WGS) entry which is preliminary data.</text>
</comment>
<dbReference type="InterPro" id="IPR052949">
    <property type="entry name" value="PA_immunity-related"/>
</dbReference>
<organism evidence="1 2">
    <name type="scientific">Pontibacter ruber</name>
    <dbReference type="NCBI Taxonomy" id="1343895"/>
    <lineage>
        <taxon>Bacteria</taxon>
        <taxon>Pseudomonadati</taxon>
        <taxon>Bacteroidota</taxon>
        <taxon>Cytophagia</taxon>
        <taxon>Cytophagales</taxon>
        <taxon>Hymenobacteraceae</taxon>
        <taxon>Pontibacter</taxon>
    </lineage>
</organism>
<reference evidence="2" key="1">
    <citation type="journal article" date="2019" name="Int. J. Syst. Evol. Microbiol.">
        <title>The Global Catalogue of Microorganisms (GCM) 10K type strain sequencing project: providing services to taxonomists for standard genome sequencing and annotation.</title>
        <authorList>
            <consortium name="The Broad Institute Genomics Platform"/>
            <consortium name="The Broad Institute Genome Sequencing Center for Infectious Disease"/>
            <person name="Wu L."/>
            <person name="Ma J."/>
        </authorList>
    </citation>
    <scope>NUCLEOTIDE SEQUENCE [LARGE SCALE GENOMIC DNA]</scope>
    <source>
        <strain evidence="2">CGMCC 4.1782</strain>
    </source>
</reference>
<dbReference type="EMBL" id="JBHUIM010000003">
    <property type="protein sequence ID" value="MFD2248068.1"/>
    <property type="molecule type" value="Genomic_DNA"/>
</dbReference>
<dbReference type="SUPFAM" id="SSF141571">
    <property type="entry name" value="Pentapeptide repeat-like"/>
    <property type="match status" value="1"/>
</dbReference>
<evidence type="ECO:0000313" key="2">
    <source>
        <dbReference type="Proteomes" id="UP001597374"/>
    </source>
</evidence>
<evidence type="ECO:0000313" key="1">
    <source>
        <dbReference type="EMBL" id="MFD2248068.1"/>
    </source>
</evidence>
<dbReference type="Gene3D" id="2.160.20.80">
    <property type="entry name" value="E3 ubiquitin-protein ligase SopA"/>
    <property type="match status" value="1"/>
</dbReference>
<dbReference type="RefSeq" id="WP_250431996.1">
    <property type="nucleotide sequence ID" value="NZ_JALPRR010000004.1"/>
</dbReference>
<dbReference type="Proteomes" id="UP001597374">
    <property type="component" value="Unassembled WGS sequence"/>
</dbReference>
<keyword evidence="2" id="KW-1185">Reference proteome</keyword>
<gene>
    <name evidence="1" type="ORF">ACFSKP_17500</name>
</gene>
<accession>A0ABW5D1Z1</accession>
<dbReference type="PANTHER" id="PTHR42999:SF1">
    <property type="entry name" value="PENTAPEPTIDE REPEAT-CONTAINING PROTEIN"/>
    <property type="match status" value="1"/>
</dbReference>
<dbReference type="Pfam" id="PF00805">
    <property type="entry name" value="Pentapeptide"/>
    <property type="match status" value="1"/>
</dbReference>
<protein>
    <submittedName>
        <fullName evidence="1">Pentapeptide repeat-containing protein</fullName>
    </submittedName>
</protein>
<sequence>MMEGIIHEDKTFEKIVYSGKEARGREFEHCTFKLCDFSDSDFSQSRFTDCTFIGCNLSMVKLSDATLDNVVFKECKLLGVNFGVCNDFLFTVRFEGSVLDYASFLKKKMAKTQFTDTSLKRVDFTKATLTNSVFGNTDLAGAVFEGTELAGADLSSAFNFEIDPELNNIRKAKFSNYGLQGLLTKYNLQVV</sequence>
<dbReference type="Pfam" id="PF13599">
    <property type="entry name" value="Pentapeptide_4"/>
    <property type="match status" value="1"/>
</dbReference>
<proteinExistence type="predicted"/>
<dbReference type="InterPro" id="IPR001646">
    <property type="entry name" value="5peptide_repeat"/>
</dbReference>
<dbReference type="PANTHER" id="PTHR42999">
    <property type="entry name" value="ANTIBIOTIC RESISTANCE PROTEIN MCBG"/>
    <property type="match status" value="1"/>
</dbReference>
<name>A0ABW5D1Z1_9BACT</name>